<dbReference type="Proteomes" id="UP001732700">
    <property type="component" value="Chromosome 4A"/>
</dbReference>
<reference evidence="1" key="1">
    <citation type="submission" date="2021-05" db="EMBL/GenBank/DDBJ databases">
        <authorList>
            <person name="Scholz U."/>
            <person name="Mascher M."/>
            <person name="Fiebig A."/>
        </authorList>
    </citation>
    <scope>NUCLEOTIDE SEQUENCE [LARGE SCALE GENOMIC DNA]</scope>
</reference>
<proteinExistence type="predicted"/>
<dbReference type="EnsemblPlants" id="AVESA.00010b.r2.4AG0639970.2">
    <property type="protein sequence ID" value="AVESA.00010b.r2.4AG0639970.2.CDS"/>
    <property type="gene ID" value="AVESA.00010b.r2.4AG0639970"/>
</dbReference>
<evidence type="ECO:0000313" key="1">
    <source>
        <dbReference type="EnsemblPlants" id="AVESA.00010b.r2.4AG0639970.2.CDS"/>
    </source>
</evidence>
<keyword evidence="2" id="KW-1185">Reference proteome</keyword>
<sequence length="182" mass="19447">MLLGDTCTRGCRFCAVKTSNKPPPPDALEPLKTAVAVASWGVDYVVLTSVDRDDIADGGSGHFAETVRALKELKPGILVECLTSDFRGDLGAVASLANSGLDVYAHNIETVRSLQRLVRDPRAGYDQSLSVLKHAKASKAGMVTKSSIMLGLGETDEEVKQTMADLRAIDVDIVTLGQYLQV</sequence>
<reference evidence="1" key="2">
    <citation type="submission" date="2025-09" db="UniProtKB">
        <authorList>
            <consortium name="EnsemblPlants"/>
        </authorList>
    </citation>
    <scope>IDENTIFICATION</scope>
</reference>
<evidence type="ECO:0000313" key="2">
    <source>
        <dbReference type="Proteomes" id="UP001732700"/>
    </source>
</evidence>
<organism evidence="1 2">
    <name type="scientific">Avena sativa</name>
    <name type="common">Oat</name>
    <dbReference type="NCBI Taxonomy" id="4498"/>
    <lineage>
        <taxon>Eukaryota</taxon>
        <taxon>Viridiplantae</taxon>
        <taxon>Streptophyta</taxon>
        <taxon>Embryophyta</taxon>
        <taxon>Tracheophyta</taxon>
        <taxon>Spermatophyta</taxon>
        <taxon>Magnoliopsida</taxon>
        <taxon>Liliopsida</taxon>
        <taxon>Poales</taxon>
        <taxon>Poaceae</taxon>
        <taxon>BOP clade</taxon>
        <taxon>Pooideae</taxon>
        <taxon>Poodae</taxon>
        <taxon>Poeae</taxon>
        <taxon>Poeae Chloroplast Group 1 (Aveneae type)</taxon>
        <taxon>Aveninae</taxon>
        <taxon>Avena</taxon>
    </lineage>
</organism>
<name>A0ACD5WKQ8_AVESA</name>
<accession>A0ACD5WKQ8</accession>
<protein>
    <submittedName>
        <fullName evidence="1">Uncharacterized protein</fullName>
    </submittedName>
</protein>